<dbReference type="EMBL" id="CM018033">
    <property type="protein sequence ID" value="KAA8544752.1"/>
    <property type="molecule type" value="Genomic_DNA"/>
</dbReference>
<organism evidence="1 2">
    <name type="scientific">Nyssa sinensis</name>
    <dbReference type="NCBI Taxonomy" id="561372"/>
    <lineage>
        <taxon>Eukaryota</taxon>
        <taxon>Viridiplantae</taxon>
        <taxon>Streptophyta</taxon>
        <taxon>Embryophyta</taxon>
        <taxon>Tracheophyta</taxon>
        <taxon>Spermatophyta</taxon>
        <taxon>Magnoliopsida</taxon>
        <taxon>eudicotyledons</taxon>
        <taxon>Gunneridae</taxon>
        <taxon>Pentapetalae</taxon>
        <taxon>asterids</taxon>
        <taxon>Cornales</taxon>
        <taxon>Nyssaceae</taxon>
        <taxon>Nyssa</taxon>
    </lineage>
</organism>
<proteinExistence type="predicted"/>
<gene>
    <name evidence="1" type="ORF">F0562_019544</name>
</gene>
<reference evidence="1 2" key="1">
    <citation type="submission" date="2019-09" db="EMBL/GenBank/DDBJ databases">
        <title>A chromosome-level genome assembly of the Chinese tupelo Nyssa sinensis.</title>
        <authorList>
            <person name="Yang X."/>
            <person name="Kang M."/>
            <person name="Yang Y."/>
            <person name="Xiong H."/>
            <person name="Wang M."/>
            <person name="Zhang Z."/>
            <person name="Wang Z."/>
            <person name="Wu H."/>
            <person name="Ma T."/>
            <person name="Liu J."/>
            <person name="Xi Z."/>
        </authorList>
    </citation>
    <scope>NUCLEOTIDE SEQUENCE [LARGE SCALE GENOMIC DNA]</scope>
    <source>
        <strain evidence="1">J267</strain>
        <tissue evidence="1">Leaf</tissue>
    </source>
</reference>
<dbReference type="Proteomes" id="UP000325577">
    <property type="component" value="Linkage Group LG10"/>
</dbReference>
<dbReference type="AlphaFoldDB" id="A0A5J5BSP1"/>
<accession>A0A5J5BSP1</accession>
<protein>
    <submittedName>
        <fullName evidence="1">Uncharacterized protein</fullName>
    </submittedName>
</protein>
<evidence type="ECO:0000313" key="1">
    <source>
        <dbReference type="EMBL" id="KAA8544752.1"/>
    </source>
</evidence>
<keyword evidence="2" id="KW-1185">Reference proteome</keyword>
<sequence>MATREGSSLERTMTEGNTHYHEVPPSQPHLLNSPPIGDFDVAGPLLPCQGGGGKRGLSHYGCSGSGLRDTLNNEIVDLKWQISDLRSEMFVVETTASKAETRHHLEIEAANVAMVDEQKDKILKLASDSYNLCLKKMAKAFLEIDTEVLDHIEFFDVESEDFEEDEVFEDLVAPTDP</sequence>
<name>A0A5J5BSP1_9ASTE</name>
<evidence type="ECO:0000313" key="2">
    <source>
        <dbReference type="Proteomes" id="UP000325577"/>
    </source>
</evidence>